<comment type="function">
    <text evidence="2">Acts both as a biotin--[acetyl-CoA-carboxylase] ligase and a repressor.</text>
</comment>
<feature type="binding site" evidence="2">
    <location>
        <position position="182"/>
    </location>
    <ligand>
        <name>biotin</name>
        <dbReference type="ChEBI" id="CHEBI:57586"/>
    </ligand>
</feature>
<dbReference type="GO" id="GO:0003677">
    <property type="term" value="F:DNA binding"/>
    <property type="evidence" value="ECO:0007669"/>
    <property type="project" value="UniProtKB-UniRule"/>
</dbReference>
<evidence type="ECO:0000256" key="2">
    <source>
        <dbReference type="HAMAP-Rule" id="MF_00978"/>
    </source>
</evidence>
<dbReference type="OrthoDB" id="9807064at2"/>
<feature type="binding site" evidence="2">
    <location>
        <begin position="116"/>
        <end position="118"/>
    </location>
    <ligand>
        <name>biotin</name>
        <dbReference type="ChEBI" id="CHEBI:57586"/>
    </ligand>
</feature>
<dbReference type="EMBL" id="CP003155">
    <property type="protein sequence ID" value="AEV30723.1"/>
    <property type="molecule type" value="Genomic_DNA"/>
</dbReference>
<keyword evidence="2" id="KW-0547">Nucleotide-binding</keyword>
<feature type="DNA-binding region" description="H-T-H motif" evidence="2">
    <location>
        <begin position="21"/>
        <end position="40"/>
    </location>
</feature>
<keyword evidence="2" id="KW-0092">Biotin</keyword>
<keyword evidence="1 2" id="KW-0436">Ligase</keyword>
<accession>G8QXS9</accession>
<comment type="catalytic activity">
    <reaction evidence="2">
        <text>biotin + L-lysyl-[protein] + ATP = N(6)-biotinyl-L-lysyl-[protein] + AMP + diphosphate + H(+)</text>
        <dbReference type="Rhea" id="RHEA:11756"/>
        <dbReference type="Rhea" id="RHEA-COMP:9752"/>
        <dbReference type="Rhea" id="RHEA-COMP:10505"/>
        <dbReference type="ChEBI" id="CHEBI:15378"/>
        <dbReference type="ChEBI" id="CHEBI:29969"/>
        <dbReference type="ChEBI" id="CHEBI:30616"/>
        <dbReference type="ChEBI" id="CHEBI:33019"/>
        <dbReference type="ChEBI" id="CHEBI:57586"/>
        <dbReference type="ChEBI" id="CHEBI:83144"/>
        <dbReference type="ChEBI" id="CHEBI:456215"/>
        <dbReference type="EC" id="6.3.4.15"/>
    </reaction>
</comment>
<dbReference type="Gene3D" id="1.10.10.10">
    <property type="entry name" value="Winged helix-like DNA-binding domain superfamily/Winged helix DNA-binding domain"/>
    <property type="match status" value="1"/>
</dbReference>
<name>G8QXS9_SPHPG</name>
<keyword evidence="2" id="KW-0238">DNA-binding</keyword>
<keyword evidence="2" id="KW-0804">Transcription</keyword>
<dbReference type="InterPro" id="IPR004408">
    <property type="entry name" value="Biotin_CoA_COase_ligase"/>
</dbReference>
<dbReference type="RefSeq" id="WP_014271562.1">
    <property type="nucleotide sequence ID" value="NC_016633.1"/>
</dbReference>
<dbReference type="InterPro" id="IPR036388">
    <property type="entry name" value="WH-like_DNA-bd_sf"/>
</dbReference>
<feature type="binding site" evidence="2">
    <location>
        <begin position="88"/>
        <end position="90"/>
    </location>
    <ligand>
        <name>biotin</name>
        <dbReference type="ChEBI" id="CHEBI:57586"/>
    </ligand>
</feature>
<dbReference type="InterPro" id="IPR004143">
    <property type="entry name" value="BPL_LPL_catalytic"/>
</dbReference>
<dbReference type="Pfam" id="PF03099">
    <property type="entry name" value="BPL_LplA_LipB"/>
    <property type="match status" value="1"/>
</dbReference>
<protein>
    <recommendedName>
        <fullName evidence="2">Bifunctional ligase/repressor BirA</fullName>
    </recommendedName>
    <alternativeName>
        <fullName evidence="2">Biotin--[acetyl-CoA-carboxylase] ligase</fullName>
        <ecNumber evidence="2">6.3.4.15</ecNumber>
    </alternativeName>
    <alternativeName>
        <fullName evidence="2">Biotin--protein ligase</fullName>
    </alternativeName>
    <alternativeName>
        <fullName evidence="2">Biotin-[acetyl-CoA carboxylase] synthetase</fullName>
    </alternativeName>
</protein>
<dbReference type="Gene3D" id="3.30.930.10">
    <property type="entry name" value="Bira Bifunctional Protein, Domain 2"/>
    <property type="match status" value="1"/>
</dbReference>
<keyword evidence="5" id="KW-1185">Reference proteome</keyword>
<dbReference type="SUPFAM" id="SSF46785">
    <property type="entry name" value="Winged helix' DNA-binding domain"/>
    <property type="match status" value="1"/>
</dbReference>
<dbReference type="GO" id="GO:0004077">
    <property type="term" value="F:biotin--[biotin carboxyl-carrier protein] ligase activity"/>
    <property type="evidence" value="ECO:0007669"/>
    <property type="project" value="UniProtKB-UniRule"/>
</dbReference>
<evidence type="ECO:0000313" key="4">
    <source>
        <dbReference type="EMBL" id="AEV30723.1"/>
    </source>
</evidence>
<dbReference type="GO" id="GO:0005737">
    <property type="term" value="C:cytoplasm"/>
    <property type="evidence" value="ECO:0007669"/>
    <property type="project" value="TreeGrafter"/>
</dbReference>
<dbReference type="HOGENOM" id="CLU_051096_0_1_12"/>
<dbReference type="InterPro" id="IPR045864">
    <property type="entry name" value="aa-tRNA-synth_II/BPL/LPL"/>
</dbReference>
<dbReference type="PROSITE" id="PS51733">
    <property type="entry name" value="BPL_LPL_CATALYTIC"/>
    <property type="match status" value="1"/>
</dbReference>
<gene>
    <name evidence="2" type="primary">birA</name>
    <name evidence="4" type="ordered locus">SpiGrapes_2973</name>
</gene>
<dbReference type="CDD" id="cd16442">
    <property type="entry name" value="BPL"/>
    <property type="match status" value="1"/>
</dbReference>
<dbReference type="InterPro" id="IPR036390">
    <property type="entry name" value="WH_DNA-bd_sf"/>
</dbReference>
<sequence length="324" mass="35116">MSTVQDVLAFLHIHEDTYVSGQLIAQNLGISRSAIWKAIELLRDEGHSIDAVTNKGYRLMPNLDVLDKNRLETLLGGFPVHLFDTIDSTNRFAKQLAAEGSCHGTVVVSASQSQGRGRLGREFSSPKGGLYMSIILRPRCKTEEALLVTSAAAVAVARAVEKVCNLELGIKWVNDLFFRKRKVCGILTEGVIDFEAGVLSSLVVGIGLNYSTPSAAFEANLRSVVTSLYDGPSQVPPFLDANVLVAEIVRTVVSLSDLLPDRSFLQEYRDRSLVLGNTVSVVQAKKTKTALALEIDDDAHLVVEYGDGSIESLGTGEISIRLDV</sequence>
<dbReference type="PANTHER" id="PTHR12835">
    <property type="entry name" value="BIOTIN PROTEIN LIGASE"/>
    <property type="match status" value="1"/>
</dbReference>
<dbReference type="GO" id="GO:0005524">
    <property type="term" value="F:ATP binding"/>
    <property type="evidence" value="ECO:0007669"/>
    <property type="project" value="UniProtKB-UniRule"/>
</dbReference>
<proteinExistence type="inferred from homology"/>
<dbReference type="Gene3D" id="2.30.30.100">
    <property type="match status" value="1"/>
</dbReference>
<dbReference type="eggNOG" id="COG0340">
    <property type="taxonomic scope" value="Bacteria"/>
</dbReference>
<evidence type="ECO:0000259" key="3">
    <source>
        <dbReference type="PROSITE" id="PS51733"/>
    </source>
</evidence>
<comment type="similarity">
    <text evidence="2">Belongs to the biotin--protein ligase family.</text>
</comment>
<dbReference type="AlphaFoldDB" id="G8QXS9"/>
<dbReference type="PANTHER" id="PTHR12835:SF5">
    <property type="entry name" value="BIOTIN--PROTEIN LIGASE"/>
    <property type="match status" value="1"/>
</dbReference>
<keyword evidence="2" id="KW-0678">Repressor</keyword>
<dbReference type="NCBIfam" id="TIGR00121">
    <property type="entry name" value="birA_ligase"/>
    <property type="match status" value="1"/>
</dbReference>
<dbReference type="eggNOG" id="COG1654">
    <property type="taxonomic scope" value="Bacteria"/>
</dbReference>
<keyword evidence="2" id="KW-0805">Transcription regulation</keyword>
<dbReference type="EC" id="6.3.4.15" evidence="2"/>
<feature type="domain" description="BPL/LPL catalytic" evidence="3">
    <location>
        <begin position="65"/>
        <end position="260"/>
    </location>
</feature>
<dbReference type="SUPFAM" id="SSF55681">
    <property type="entry name" value="Class II aaRS and biotin synthetases"/>
    <property type="match status" value="1"/>
</dbReference>
<reference evidence="4 5" key="1">
    <citation type="submission" date="2011-11" db="EMBL/GenBank/DDBJ databases">
        <title>Complete sequence of Spirochaeta sp. grapes.</title>
        <authorList>
            <consortium name="US DOE Joint Genome Institute"/>
            <person name="Lucas S."/>
            <person name="Han J."/>
            <person name="Lapidus A."/>
            <person name="Cheng J.-F."/>
            <person name="Goodwin L."/>
            <person name="Pitluck S."/>
            <person name="Peters L."/>
            <person name="Ovchinnikova G."/>
            <person name="Munk A.C."/>
            <person name="Detter J.C."/>
            <person name="Han C."/>
            <person name="Tapia R."/>
            <person name="Land M."/>
            <person name="Hauser L."/>
            <person name="Kyrpides N."/>
            <person name="Ivanova N."/>
            <person name="Pagani I."/>
            <person name="Ritalahtilisa K."/>
            <person name="Loeffler F."/>
            <person name="Woyke T."/>
        </authorList>
    </citation>
    <scope>NUCLEOTIDE SEQUENCE [LARGE SCALE GENOMIC DNA]</scope>
    <source>
        <strain evidence="5">ATCC BAA-1885 / DSM 22778 / Grapes</strain>
    </source>
</reference>
<dbReference type="InterPro" id="IPR013196">
    <property type="entry name" value="HTH_11"/>
</dbReference>
<keyword evidence="2" id="KW-0067">ATP-binding</keyword>
<evidence type="ECO:0000313" key="5">
    <source>
        <dbReference type="Proteomes" id="UP000005632"/>
    </source>
</evidence>
<dbReference type="Proteomes" id="UP000005632">
    <property type="component" value="Chromosome"/>
</dbReference>
<dbReference type="HAMAP" id="MF_00978">
    <property type="entry name" value="Bifunct_BirA"/>
    <property type="match status" value="1"/>
</dbReference>
<dbReference type="GO" id="GO:0006355">
    <property type="term" value="P:regulation of DNA-templated transcription"/>
    <property type="evidence" value="ECO:0007669"/>
    <property type="project" value="UniProtKB-UniRule"/>
</dbReference>
<dbReference type="KEGG" id="sgp:SpiGrapes_2973"/>
<dbReference type="InterPro" id="IPR030855">
    <property type="entry name" value="Bifunct_BirA"/>
</dbReference>
<dbReference type="STRING" id="158190.SpiGrapes_2973"/>
<evidence type="ECO:0000256" key="1">
    <source>
        <dbReference type="ARBA" id="ARBA00022598"/>
    </source>
</evidence>
<feature type="binding site" evidence="2">
    <location>
        <position position="112"/>
    </location>
    <ligand>
        <name>biotin</name>
        <dbReference type="ChEBI" id="CHEBI:57586"/>
    </ligand>
</feature>
<organism evidence="4 5">
    <name type="scientific">Sphaerochaeta pleomorpha (strain ATCC BAA-1885 / DSM 22778 / Grapes)</name>
    <dbReference type="NCBI Taxonomy" id="158190"/>
    <lineage>
        <taxon>Bacteria</taxon>
        <taxon>Pseudomonadati</taxon>
        <taxon>Spirochaetota</taxon>
        <taxon>Spirochaetia</taxon>
        <taxon>Spirochaetales</taxon>
        <taxon>Sphaerochaetaceae</taxon>
        <taxon>Sphaerochaeta</taxon>
    </lineage>
</organism>
<dbReference type="Pfam" id="PF08279">
    <property type="entry name" value="HTH_11"/>
    <property type="match status" value="1"/>
</dbReference>